<gene>
    <name evidence="2" type="ORF">HUW51_09920</name>
</gene>
<reference evidence="2 3" key="1">
    <citation type="journal article" date="2018" name="Int. J. Syst. Evol. Microbiol.">
        <title>Adhaeribacter swui sp. nov., isolated from wet mud.</title>
        <authorList>
            <person name="Kim D.U."/>
            <person name="Kim K.W."/>
            <person name="Kang M.S."/>
            <person name="Kim J.Y."/>
            <person name="Jang J.H."/>
            <person name="Kim M.K."/>
        </authorList>
    </citation>
    <scope>NUCLEOTIDE SEQUENCE [LARGE SCALE GENOMIC DNA]</scope>
    <source>
        <strain evidence="2 3">KCTC 52873</strain>
    </source>
</reference>
<sequence>MITSIATAEHYIWGENCEGWHLVKTPALSIIQERMPPNTSEQLHYHELAQQFFFILEGTATFVVNGQTLMVPAQHGLHILPGQVHQIINQTDTDLLFTVTSQPTSRGDRVEVN</sequence>
<dbReference type="AlphaFoldDB" id="A0A7G7G7A1"/>
<name>A0A7G7G7A1_9BACT</name>
<evidence type="ECO:0000313" key="2">
    <source>
        <dbReference type="EMBL" id="QNF33035.1"/>
    </source>
</evidence>
<dbReference type="InterPro" id="IPR014710">
    <property type="entry name" value="RmlC-like_jellyroll"/>
</dbReference>
<dbReference type="Gene3D" id="2.60.120.10">
    <property type="entry name" value="Jelly Rolls"/>
    <property type="match status" value="1"/>
</dbReference>
<keyword evidence="3" id="KW-1185">Reference proteome</keyword>
<protein>
    <submittedName>
        <fullName evidence="2">Cupin domain-containing protein</fullName>
    </submittedName>
</protein>
<dbReference type="InterPro" id="IPR011051">
    <property type="entry name" value="RmlC_Cupin_sf"/>
</dbReference>
<dbReference type="Pfam" id="PF07883">
    <property type="entry name" value="Cupin_2"/>
    <property type="match status" value="1"/>
</dbReference>
<dbReference type="RefSeq" id="WP_185273853.1">
    <property type="nucleotide sequence ID" value="NZ_CP055156.1"/>
</dbReference>
<dbReference type="SUPFAM" id="SSF51182">
    <property type="entry name" value="RmlC-like cupins"/>
    <property type="match status" value="1"/>
</dbReference>
<dbReference type="EMBL" id="CP055156">
    <property type="protein sequence ID" value="QNF33035.1"/>
    <property type="molecule type" value="Genomic_DNA"/>
</dbReference>
<proteinExistence type="predicted"/>
<accession>A0A7G7G7A1</accession>
<dbReference type="Proteomes" id="UP000515237">
    <property type="component" value="Chromosome"/>
</dbReference>
<dbReference type="InterPro" id="IPR013096">
    <property type="entry name" value="Cupin_2"/>
</dbReference>
<dbReference type="KEGG" id="aswu:HUW51_09920"/>
<evidence type="ECO:0000313" key="3">
    <source>
        <dbReference type="Proteomes" id="UP000515237"/>
    </source>
</evidence>
<evidence type="ECO:0000259" key="1">
    <source>
        <dbReference type="Pfam" id="PF07883"/>
    </source>
</evidence>
<organism evidence="2 3">
    <name type="scientific">Adhaeribacter swui</name>
    <dbReference type="NCBI Taxonomy" id="2086471"/>
    <lineage>
        <taxon>Bacteria</taxon>
        <taxon>Pseudomonadati</taxon>
        <taxon>Bacteroidota</taxon>
        <taxon>Cytophagia</taxon>
        <taxon>Cytophagales</taxon>
        <taxon>Hymenobacteraceae</taxon>
        <taxon>Adhaeribacter</taxon>
    </lineage>
</organism>
<feature type="domain" description="Cupin type-2" evidence="1">
    <location>
        <begin position="33"/>
        <end position="99"/>
    </location>
</feature>